<dbReference type="EMBL" id="BPLR01020810">
    <property type="protein sequence ID" value="GIX82751.1"/>
    <property type="molecule type" value="Genomic_DNA"/>
</dbReference>
<dbReference type="Proteomes" id="UP001054945">
    <property type="component" value="Unassembled WGS sequence"/>
</dbReference>
<name>A0AAV4NGB4_CAEEX</name>
<gene>
    <name evidence="1" type="ORF">CEXT_513031</name>
</gene>
<reference evidence="1 2" key="1">
    <citation type="submission" date="2021-06" db="EMBL/GenBank/DDBJ databases">
        <title>Caerostris extrusa draft genome.</title>
        <authorList>
            <person name="Kono N."/>
            <person name="Arakawa K."/>
        </authorList>
    </citation>
    <scope>NUCLEOTIDE SEQUENCE [LARGE SCALE GENOMIC DNA]</scope>
</reference>
<protein>
    <submittedName>
        <fullName evidence="1">Uncharacterized protein</fullName>
    </submittedName>
</protein>
<comment type="caution">
    <text evidence="1">The sequence shown here is derived from an EMBL/GenBank/DDBJ whole genome shotgun (WGS) entry which is preliminary data.</text>
</comment>
<sequence>MFEGRLAFDGWASIKRRVLGGFGMSCLPYLKEPNHVIFVDENRKFSEVTLFLDAEGTYHERLHRNGTPDHWEMGFFTFKGRPEDSEHSSSPEHTFADCADDNAGGGRAISSVMQGGGSGVGGARATNQTLLVQSTERLPLRGISIATRFAGFAGEVIAKHLTSRYLGGSEGCH</sequence>
<accession>A0AAV4NGB4</accession>
<proteinExistence type="predicted"/>
<evidence type="ECO:0000313" key="1">
    <source>
        <dbReference type="EMBL" id="GIX82751.1"/>
    </source>
</evidence>
<dbReference type="AlphaFoldDB" id="A0AAV4NGB4"/>
<keyword evidence="2" id="KW-1185">Reference proteome</keyword>
<evidence type="ECO:0000313" key="2">
    <source>
        <dbReference type="Proteomes" id="UP001054945"/>
    </source>
</evidence>
<organism evidence="1 2">
    <name type="scientific">Caerostris extrusa</name>
    <name type="common">Bark spider</name>
    <name type="synonym">Caerostris bankana</name>
    <dbReference type="NCBI Taxonomy" id="172846"/>
    <lineage>
        <taxon>Eukaryota</taxon>
        <taxon>Metazoa</taxon>
        <taxon>Ecdysozoa</taxon>
        <taxon>Arthropoda</taxon>
        <taxon>Chelicerata</taxon>
        <taxon>Arachnida</taxon>
        <taxon>Araneae</taxon>
        <taxon>Araneomorphae</taxon>
        <taxon>Entelegynae</taxon>
        <taxon>Araneoidea</taxon>
        <taxon>Araneidae</taxon>
        <taxon>Caerostris</taxon>
    </lineage>
</organism>